<protein>
    <submittedName>
        <fullName evidence="2">Uncharacterized protein</fullName>
    </submittedName>
</protein>
<feature type="compositionally biased region" description="Polar residues" evidence="1">
    <location>
        <begin position="244"/>
        <end position="255"/>
    </location>
</feature>
<reference evidence="2 3" key="1">
    <citation type="journal article" date="2016" name="Sci. Rep.">
        <title>Insights into Adaptations to a Near-Obligate Nematode Endoparasitic Lifestyle from the Finished Genome of Drechmeria coniospora.</title>
        <authorList>
            <person name="Zhang L."/>
            <person name="Zhou Z."/>
            <person name="Guo Q."/>
            <person name="Fokkens L."/>
            <person name="Miskei M."/>
            <person name="Pocsi I."/>
            <person name="Zhang W."/>
            <person name="Chen M."/>
            <person name="Wang L."/>
            <person name="Sun Y."/>
            <person name="Donzelli B.G."/>
            <person name="Gibson D.M."/>
            <person name="Nelson D.R."/>
            <person name="Luo J.G."/>
            <person name="Rep M."/>
            <person name="Liu H."/>
            <person name="Yang S."/>
            <person name="Wang J."/>
            <person name="Krasnoff S.B."/>
            <person name="Xu Y."/>
            <person name="Molnar I."/>
            <person name="Lin M."/>
        </authorList>
    </citation>
    <scope>NUCLEOTIDE SEQUENCE [LARGE SCALE GENOMIC DNA]</scope>
    <source>
        <strain evidence="2 3">ARSEF 6962</strain>
    </source>
</reference>
<evidence type="ECO:0000313" key="3">
    <source>
        <dbReference type="Proteomes" id="UP000076580"/>
    </source>
</evidence>
<evidence type="ECO:0000256" key="1">
    <source>
        <dbReference type="SAM" id="MobiDB-lite"/>
    </source>
</evidence>
<feature type="region of interest" description="Disordered" evidence="1">
    <location>
        <begin position="167"/>
        <end position="202"/>
    </location>
</feature>
<sequence length="456" mass="49533">MDDQRPNVEILVHVAAPSRSVDDIAYRQLALAYLAFQPETAVKLPEAQVADPLIEDGEGMHCVGRRLCAPSSGQEFATALQEHAFGPDSQDLSFQSAWDNCSSPPLQPANLGSSSGTNVPTSPGADTTLPELLPSQISDSYPLPDSGVLKITPTRILQRYLRNSRTFVNTSPSPRQPAQADNAEPELAEVPSSLPIPTPDPDIEVSDAKQIVFDTPAAPTLKARIRKRKELAEVEDASAFDMTHVSNSPTSTPAISSYREGSDPLPLSRSCATATDRIGSAHFPRSSSVIGPARASQASDNSDLETFADGMEIVPPSPPVGVTAVQPSDLISNELAKLAHDLSSRFRPVERRPVEPLERGYWLLDTSHWTTAKRAGLWRFLTNYIHSGLAGWGVWCRRDRAHDRVRLYCWGCVAKHTYLLLYLASERQVKTTGASWFGAEGDAALEVPPSGERAHT</sequence>
<proteinExistence type="predicted"/>
<evidence type="ECO:0000313" key="2">
    <source>
        <dbReference type="EMBL" id="KYK55430.1"/>
    </source>
</evidence>
<gene>
    <name evidence="2" type="ORF">DCS_07393</name>
</gene>
<dbReference type="RefSeq" id="XP_040654782.1">
    <property type="nucleotide sequence ID" value="XM_040804678.1"/>
</dbReference>
<accession>A0A151GEA6</accession>
<dbReference type="EMBL" id="LAYC01000003">
    <property type="protein sequence ID" value="KYK55430.1"/>
    <property type="molecule type" value="Genomic_DNA"/>
</dbReference>
<keyword evidence="3" id="KW-1185">Reference proteome</keyword>
<organism evidence="2 3">
    <name type="scientific">Drechmeria coniospora</name>
    <name type="common">Nematophagous fungus</name>
    <name type="synonym">Meria coniospora</name>
    <dbReference type="NCBI Taxonomy" id="98403"/>
    <lineage>
        <taxon>Eukaryota</taxon>
        <taxon>Fungi</taxon>
        <taxon>Dikarya</taxon>
        <taxon>Ascomycota</taxon>
        <taxon>Pezizomycotina</taxon>
        <taxon>Sordariomycetes</taxon>
        <taxon>Hypocreomycetidae</taxon>
        <taxon>Hypocreales</taxon>
        <taxon>Ophiocordycipitaceae</taxon>
        <taxon>Drechmeria</taxon>
    </lineage>
</organism>
<feature type="compositionally biased region" description="Polar residues" evidence="1">
    <location>
        <begin position="96"/>
        <end position="125"/>
    </location>
</feature>
<dbReference type="AlphaFoldDB" id="A0A151GEA6"/>
<dbReference type="STRING" id="98403.A0A151GEA6"/>
<name>A0A151GEA6_DRECN</name>
<dbReference type="Proteomes" id="UP000076580">
    <property type="component" value="Chromosome 03"/>
</dbReference>
<feature type="region of interest" description="Disordered" evidence="1">
    <location>
        <begin position="96"/>
        <end position="131"/>
    </location>
</feature>
<comment type="caution">
    <text evidence="2">The sequence shown here is derived from an EMBL/GenBank/DDBJ whole genome shotgun (WGS) entry which is preliminary data.</text>
</comment>
<dbReference type="GeneID" id="63720036"/>
<feature type="region of interest" description="Disordered" evidence="1">
    <location>
        <begin position="243"/>
        <end position="267"/>
    </location>
</feature>
<dbReference type="InParanoid" id="A0A151GEA6"/>